<keyword evidence="2" id="KW-1185">Reference proteome</keyword>
<comment type="caution">
    <text evidence="1">The sequence shown here is derived from an EMBL/GenBank/DDBJ whole genome shotgun (WGS) entry which is preliminary data.</text>
</comment>
<dbReference type="EMBL" id="BMAW01005068">
    <property type="protein sequence ID" value="GFS92367.1"/>
    <property type="molecule type" value="Genomic_DNA"/>
</dbReference>
<gene>
    <name evidence="1" type="ORF">NPIL_238371</name>
</gene>
<evidence type="ECO:0000313" key="2">
    <source>
        <dbReference type="Proteomes" id="UP000887013"/>
    </source>
</evidence>
<name>A0A8X6N3B8_NEPPI</name>
<protein>
    <submittedName>
        <fullName evidence="1">Integrase catalytic domain-containing protein</fullName>
    </submittedName>
</protein>
<reference evidence="1" key="1">
    <citation type="submission" date="2020-08" db="EMBL/GenBank/DDBJ databases">
        <title>Multicomponent nature underlies the extraordinary mechanical properties of spider dragline silk.</title>
        <authorList>
            <person name="Kono N."/>
            <person name="Nakamura H."/>
            <person name="Mori M."/>
            <person name="Yoshida Y."/>
            <person name="Ohtoshi R."/>
            <person name="Malay A.D."/>
            <person name="Moran D.A.P."/>
            <person name="Tomita M."/>
            <person name="Numata K."/>
            <person name="Arakawa K."/>
        </authorList>
    </citation>
    <scope>NUCLEOTIDE SEQUENCE</scope>
</reference>
<dbReference type="Proteomes" id="UP000887013">
    <property type="component" value="Unassembled WGS sequence"/>
</dbReference>
<proteinExistence type="predicted"/>
<dbReference type="Pfam" id="PF05380">
    <property type="entry name" value="Peptidase_A17"/>
    <property type="match status" value="1"/>
</dbReference>
<organism evidence="1 2">
    <name type="scientific">Nephila pilipes</name>
    <name type="common">Giant wood spider</name>
    <name type="synonym">Nephila maculata</name>
    <dbReference type="NCBI Taxonomy" id="299642"/>
    <lineage>
        <taxon>Eukaryota</taxon>
        <taxon>Metazoa</taxon>
        <taxon>Ecdysozoa</taxon>
        <taxon>Arthropoda</taxon>
        <taxon>Chelicerata</taxon>
        <taxon>Arachnida</taxon>
        <taxon>Araneae</taxon>
        <taxon>Araneomorphae</taxon>
        <taxon>Entelegynae</taxon>
        <taxon>Araneoidea</taxon>
        <taxon>Nephilidae</taxon>
        <taxon>Nephila</taxon>
    </lineage>
</organism>
<dbReference type="PANTHER" id="PTHR47331:SF1">
    <property type="entry name" value="GAG-LIKE PROTEIN"/>
    <property type="match status" value="1"/>
</dbReference>
<dbReference type="InterPro" id="IPR008042">
    <property type="entry name" value="Retrotrans_Pao"/>
</dbReference>
<sequence>MLLKKAYSTVEYLSIELDDGNIISNILVSKSRVSPLKTLSIPRLGLMGALLSSRISHRIETAFELHISRFYWIDSSIPYFWMKGDSDRYKIFVKNGIQEI</sequence>
<dbReference type="AlphaFoldDB" id="A0A8X6N3B8"/>
<evidence type="ECO:0000313" key="1">
    <source>
        <dbReference type="EMBL" id="GFS92367.1"/>
    </source>
</evidence>
<dbReference type="PANTHER" id="PTHR47331">
    <property type="entry name" value="PHD-TYPE DOMAIN-CONTAINING PROTEIN"/>
    <property type="match status" value="1"/>
</dbReference>
<dbReference type="OrthoDB" id="6434233at2759"/>
<accession>A0A8X6N3B8</accession>